<dbReference type="EMBL" id="BMDX01000025">
    <property type="protein sequence ID" value="GGA88604.1"/>
    <property type="molecule type" value="Genomic_DNA"/>
</dbReference>
<dbReference type="AlphaFoldDB" id="A0A8J2XRD7"/>
<dbReference type="InterPro" id="IPR021973">
    <property type="entry name" value="SprA-related"/>
</dbReference>
<proteinExistence type="predicted"/>
<feature type="compositionally biased region" description="Low complexity" evidence="1">
    <location>
        <begin position="91"/>
        <end position="111"/>
    </location>
</feature>
<feature type="compositionally biased region" description="Low complexity" evidence="1">
    <location>
        <begin position="119"/>
        <end position="128"/>
    </location>
</feature>
<feature type="compositionally biased region" description="Acidic residues" evidence="1">
    <location>
        <begin position="76"/>
        <end position="90"/>
    </location>
</feature>
<evidence type="ECO:0000256" key="1">
    <source>
        <dbReference type="SAM" id="MobiDB-lite"/>
    </source>
</evidence>
<evidence type="ECO:0008006" key="4">
    <source>
        <dbReference type="Google" id="ProtNLM"/>
    </source>
</evidence>
<name>A0A8J2XRD7_9GAMM</name>
<feature type="compositionally biased region" description="Basic and acidic residues" evidence="1">
    <location>
        <begin position="46"/>
        <end position="63"/>
    </location>
</feature>
<dbReference type="Pfam" id="PF12118">
    <property type="entry name" value="SprA-related"/>
    <property type="match status" value="1"/>
</dbReference>
<feature type="compositionally biased region" description="Polar residues" evidence="1">
    <location>
        <begin position="252"/>
        <end position="262"/>
    </location>
</feature>
<comment type="caution">
    <text evidence="2">The sequence shown here is derived from an EMBL/GenBank/DDBJ whole genome shotgun (WGS) entry which is preliminary data.</text>
</comment>
<dbReference type="RefSeq" id="WP_087507388.1">
    <property type="nucleotide sequence ID" value="NZ_BMDX01000025.1"/>
</dbReference>
<keyword evidence="3" id="KW-1185">Reference proteome</keyword>
<reference evidence="3" key="1">
    <citation type="journal article" date="2019" name="Int. J. Syst. Evol. Microbiol.">
        <title>The Global Catalogue of Microorganisms (GCM) 10K type strain sequencing project: providing services to taxonomists for standard genome sequencing and annotation.</title>
        <authorList>
            <consortium name="The Broad Institute Genomics Platform"/>
            <consortium name="The Broad Institute Genome Sequencing Center for Infectious Disease"/>
            <person name="Wu L."/>
            <person name="Ma J."/>
        </authorList>
    </citation>
    <scope>NUCLEOTIDE SEQUENCE [LARGE SCALE GENOMIC DNA]</scope>
    <source>
        <strain evidence="3">CGMCC 1.10130</strain>
    </source>
</reference>
<feature type="compositionally biased region" description="Basic and acidic residues" evidence="1">
    <location>
        <begin position="236"/>
        <end position="249"/>
    </location>
</feature>
<evidence type="ECO:0000313" key="2">
    <source>
        <dbReference type="EMBL" id="GGA88604.1"/>
    </source>
</evidence>
<organism evidence="2 3">
    <name type="scientific">Neiella marina</name>
    <dbReference type="NCBI Taxonomy" id="508461"/>
    <lineage>
        <taxon>Bacteria</taxon>
        <taxon>Pseudomonadati</taxon>
        <taxon>Pseudomonadota</taxon>
        <taxon>Gammaproteobacteria</taxon>
        <taxon>Alteromonadales</taxon>
        <taxon>Echinimonadaceae</taxon>
        <taxon>Neiella</taxon>
    </lineage>
</organism>
<protein>
    <recommendedName>
        <fullName evidence="4">Catalase</fullName>
    </recommendedName>
</protein>
<accession>A0A8J2XRD7</accession>
<sequence length="310" mass="33833">MNIVSNYAHVPLSPVNPQTQALAHDNKVREVIRQPSQMEGFPREPGIAKDQEQVRPQTKDPRQRLVASEGSIDGTDVVESETDQSIEAADDSSQQQSGDQQNPDEQQAQQRQDAREQEQQAQEQQVVDQLEARDREVIAHEQAHAAVGGQYAGSPSYDYQRGPDGQMYAVSGEVSIDISPVPGDPVATIRKMRQVRAAALAPAEPSAQDRRVAQEAAQIIIEAQAQISAGEGDESESYRAEKRSFKEGLADASQQLGQSQQETLEDDDSELDGPLNSKEAIAEMVQRNSVIAQAYRQSSESSFGLLIGSV</sequence>
<feature type="region of interest" description="Disordered" evidence="1">
    <location>
        <begin position="228"/>
        <end position="277"/>
    </location>
</feature>
<evidence type="ECO:0000313" key="3">
    <source>
        <dbReference type="Proteomes" id="UP000619743"/>
    </source>
</evidence>
<dbReference type="Proteomes" id="UP000619743">
    <property type="component" value="Unassembled WGS sequence"/>
</dbReference>
<gene>
    <name evidence="2" type="ORF">GCM10011369_33440</name>
</gene>
<feature type="region of interest" description="Disordered" evidence="1">
    <location>
        <begin position="34"/>
        <end position="128"/>
    </location>
</feature>
<dbReference type="OrthoDB" id="9812722at2"/>